<dbReference type="eggNOG" id="ENOG502Z9AR">
    <property type="taxonomic scope" value="Bacteria"/>
</dbReference>
<keyword evidence="1" id="KW-1133">Transmembrane helix</keyword>
<gene>
    <name evidence="2" type="ORF">C823_02919</name>
</gene>
<feature type="transmembrane region" description="Helical" evidence="1">
    <location>
        <begin position="68"/>
        <end position="86"/>
    </location>
</feature>
<feature type="transmembrane region" description="Helical" evidence="1">
    <location>
        <begin position="215"/>
        <end position="233"/>
    </location>
</feature>
<feature type="transmembrane region" description="Helical" evidence="1">
    <location>
        <begin position="455"/>
        <end position="472"/>
    </location>
</feature>
<accession>N2AG27</accession>
<evidence type="ECO:0000256" key="1">
    <source>
        <dbReference type="SAM" id="Phobius"/>
    </source>
</evidence>
<dbReference type="Proteomes" id="UP000012589">
    <property type="component" value="Unassembled WGS sequence"/>
</dbReference>
<keyword evidence="3" id="KW-1185">Reference proteome</keyword>
<feature type="transmembrane region" description="Helical" evidence="1">
    <location>
        <begin position="398"/>
        <end position="418"/>
    </location>
</feature>
<evidence type="ECO:0000313" key="3">
    <source>
        <dbReference type="Proteomes" id="UP000012589"/>
    </source>
</evidence>
<dbReference type="AlphaFoldDB" id="N2AG27"/>
<feature type="transmembrane region" description="Helical" evidence="1">
    <location>
        <begin position="15"/>
        <end position="39"/>
    </location>
</feature>
<keyword evidence="1" id="KW-0472">Membrane</keyword>
<feature type="transmembrane region" description="Helical" evidence="1">
    <location>
        <begin position="169"/>
        <end position="185"/>
    </location>
</feature>
<dbReference type="PATRIC" id="fig|1235802.3.peg.3085"/>
<sequence>MRNFYIKYKDWDLKIGMALFVFVTALFVIPDVLFFFQISVTNRDFFIGLVFMIVALYYITGKNKGETALLLLCVLICIGLSIWFSGNLLDTSYDGNGYRKIMTGLLKEGWNPIWHKPDEFNEAVKAAPVALASWGDNSNWFWMDVHPKALAVVSSVVYAITGNIESGKFYTLISIVMVFCFYNHFLRKHLKLWQAVLMSAVIACNPVAMTNIRNYYGDGFIAHILMIAVVFILEYFDEADQKRKKGLFAGLALCIIWGFNLKINAAFYLGILCTAMWIIVIVADRKKRNYAESRNMFVIFSGAVCSGVLLGFSPYVTSIYRYGEFLPGVLGNSKSMTGAFHASTQGMYSIQIFWAYIFGKMGDYWTDKQLPLKIPFTVSEQEIENYCIAYPAFESFGLFFSGLLIISFILLFFLIICFRKTIKENLLIKISLVMYVLVFAQCMFSPTGIGLRYVAHFWLCMVYPFILGAYFSNQLLNHVVQASIGNVLIILTAFLCFMNIFPYFKYYDFSVFNNTESSLQKMFCDGYEGIKISFLEGMYGMCFNLRDAGIELEKCEIIELEMMPEGYEYICGGKVVFQLSEK</sequence>
<feature type="transmembrane region" description="Helical" evidence="1">
    <location>
        <begin position="45"/>
        <end position="61"/>
    </location>
</feature>
<organism evidence="2 3">
    <name type="scientific">Eubacterium plexicaudatum ASF492</name>
    <dbReference type="NCBI Taxonomy" id="1235802"/>
    <lineage>
        <taxon>Bacteria</taxon>
        <taxon>Bacillati</taxon>
        <taxon>Bacillota</taxon>
        <taxon>Clostridia</taxon>
        <taxon>Eubacteriales</taxon>
        <taxon>Eubacteriaceae</taxon>
        <taxon>Eubacterium</taxon>
    </lineage>
</organism>
<feature type="transmembrane region" description="Helical" evidence="1">
    <location>
        <begin position="484"/>
        <end position="504"/>
    </location>
</feature>
<protein>
    <recommendedName>
        <fullName evidence="4">Glycosyltransferase RgtA/B/C/D-like domain-containing protein</fullName>
    </recommendedName>
</protein>
<evidence type="ECO:0000313" key="2">
    <source>
        <dbReference type="EMBL" id="EMZ25170.1"/>
    </source>
</evidence>
<feature type="transmembrane region" description="Helical" evidence="1">
    <location>
        <begin position="266"/>
        <end position="283"/>
    </location>
</feature>
<dbReference type="STRING" id="1235802.C823_02919"/>
<reference evidence="2 3" key="1">
    <citation type="journal article" date="2014" name="Genome Announc.">
        <title>Draft genome sequences of the altered schaedler flora, a defined bacterial community from gnotobiotic mice.</title>
        <authorList>
            <person name="Wannemuehler M.J."/>
            <person name="Overstreet A.M."/>
            <person name="Ward D.V."/>
            <person name="Phillips G.J."/>
        </authorList>
    </citation>
    <scope>NUCLEOTIDE SEQUENCE [LARGE SCALE GENOMIC DNA]</scope>
    <source>
        <strain evidence="2 3">ASF492</strain>
    </source>
</reference>
<name>N2AG27_9FIRM</name>
<evidence type="ECO:0008006" key="4">
    <source>
        <dbReference type="Google" id="ProtNLM"/>
    </source>
</evidence>
<proteinExistence type="predicted"/>
<dbReference type="EMBL" id="AQFT01000090">
    <property type="protein sequence ID" value="EMZ25170.1"/>
    <property type="molecule type" value="Genomic_DNA"/>
</dbReference>
<feature type="transmembrane region" description="Helical" evidence="1">
    <location>
        <begin position="295"/>
        <end position="316"/>
    </location>
</feature>
<dbReference type="HOGENOM" id="CLU_468302_0_0_9"/>
<keyword evidence="1" id="KW-0812">Transmembrane</keyword>
<dbReference type="OrthoDB" id="5323771at2"/>
<feature type="transmembrane region" description="Helical" evidence="1">
    <location>
        <begin position="430"/>
        <end position="449"/>
    </location>
</feature>
<comment type="caution">
    <text evidence="2">The sequence shown here is derived from an EMBL/GenBank/DDBJ whole genome shotgun (WGS) entry which is preliminary data.</text>
</comment>